<evidence type="ECO:0000313" key="1">
    <source>
        <dbReference type="EMBL" id="KKL99622.1"/>
    </source>
</evidence>
<organism evidence="1">
    <name type="scientific">marine sediment metagenome</name>
    <dbReference type="NCBI Taxonomy" id="412755"/>
    <lineage>
        <taxon>unclassified sequences</taxon>
        <taxon>metagenomes</taxon>
        <taxon>ecological metagenomes</taxon>
    </lineage>
</organism>
<proteinExistence type="predicted"/>
<gene>
    <name evidence="1" type="ORF">LCGC14_1812560</name>
</gene>
<name>A0A0F9JKX7_9ZZZZ</name>
<feature type="non-terminal residue" evidence="1">
    <location>
        <position position="1"/>
    </location>
</feature>
<dbReference type="AlphaFoldDB" id="A0A0F9JKX7"/>
<comment type="caution">
    <text evidence="1">The sequence shown here is derived from an EMBL/GenBank/DDBJ whole genome shotgun (WGS) entry which is preliminary data.</text>
</comment>
<protein>
    <submittedName>
        <fullName evidence="1">Uncharacterized protein</fullName>
    </submittedName>
</protein>
<dbReference type="EMBL" id="LAZR01017631">
    <property type="protein sequence ID" value="KKL99622.1"/>
    <property type="molecule type" value="Genomic_DNA"/>
</dbReference>
<accession>A0A0F9JKX7</accession>
<reference evidence="1" key="1">
    <citation type="journal article" date="2015" name="Nature">
        <title>Complex archaea that bridge the gap between prokaryotes and eukaryotes.</title>
        <authorList>
            <person name="Spang A."/>
            <person name="Saw J.H."/>
            <person name="Jorgensen S.L."/>
            <person name="Zaremba-Niedzwiedzka K."/>
            <person name="Martijn J."/>
            <person name="Lind A.E."/>
            <person name="van Eijk R."/>
            <person name="Schleper C."/>
            <person name="Guy L."/>
            <person name="Ettema T.J."/>
        </authorList>
    </citation>
    <scope>NUCLEOTIDE SEQUENCE</scope>
</reference>
<sequence>LVAMRLVEELQSWFDWDETTEEKSINAGGSLPATPAPRITEVFYIKPITGTIIQNGAGTLTVEAHRIFEGVDELLSTGTIQLFEGTTLITVANGYAAGSDGYTGVFDSGDISGSAIVELKDGAGGTILDSETLVDVDDGADALVGFVEPENGVAWLGTGFGTWSPAQLTTDLDVTFIKAGTDEARQGYRVTLDPATGFLTGAITVHPLGDLNTGRITINTSGSGTGSFTVEFVYSFGANFFSLATTVVAVANASGVNLISLAGWEQSSPSDPMGGWVLTDGAVARTTLIHDEEGPFAEFPLIMQITDDGVVADADSLSEWSHSFPLFHKELSYIYYVFSRGINRQNPFKRFGPGPEVGSLGRYDILSTGTPQLDPDFLSNTSTIHVEGDWYLHVGVVHPESVPNQAFKQIGGNYYPQTGGRRISQNYLEFRWNANSADPTIRLGMVAGLGQDSGDAVQFTRPAVYIMDGNEPTIQNYMRFLPETLTDRLVYDPDFTVSPHVAHEGWGFLKKKGAAWWVGKTGGADSWLESEEPFVMGNDKLEIDLSNLLDQSGTTSVYLTDMHPAYYHVNGQIGVTGTPETDPPNVQVGDEVEPIKSNTTTNMEYVSPEEQTLLEFARYWEDLVREEKEIHDSKRHRYTGGRDPLENYVKSSDIMAIAGAGRTDRGALVSMIGRLSEKVNRIATMCGQDDFIQEDQGTDTDDEDFRQTCQDISIIAKLCAIDAARLRGTI</sequence>